<dbReference type="GO" id="GO:0003676">
    <property type="term" value="F:nucleic acid binding"/>
    <property type="evidence" value="ECO:0007669"/>
    <property type="project" value="InterPro"/>
</dbReference>
<dbReference type="EMBL" id="RWGY01000029">
    <property type="protein sequence ID" value="TVU19373.1"/>
    <property type="molecule type" value="Genomic_DNA"/>
</dbReference>
<dbReference type="AlphaFoldDB" id="A0A5J9U6Y9"/>
<comment type="caution">
    <text evidence="4">The sequence shown here is derived from an EMBL/GenBank/DDBJ whole genome shotgun (WGS) entry which is preliminary data.</text>
</comment>
<organism evidence="4 5">
    <name type="scientific">Eragrostis curvula</name>
    <name type="common">weeping love grass</name>
    <dbReference type="NCBI Taxonomy" id="38414"/>
    <lineage>
        <taxon>Eukaryota</taxon>
        <taxon>Viridiplantae</taxon>
        <taxon>Streptophyta</taxon>
        <taxon>Embryophyta</taxon>
        <taxon>Tracheophyta</taxon>
        <taxon>Spermatophyta</taxon>
        <taxon>Magnoliopsida</taxon>
        <taxon>Liliopsida</taxon>
        <taxon>Poales</taxon>
        <taxon>Poaceae</taxon>
        <taxon>PACMAD clade</taxon>
        <taxon>Chloridoideae</taxon>
        <taxon>Eragrostideae</taxon>
        <taxon>Eragrostidinae</taxon>
        <taxon>Eragrostis</taxon>
    </lineage>
</organism>
<dbReference type="OrthoDB" id="637682at2759"/>
<dbReference type="Gene3D" id="1.25.70.10">
    <property type="entry name" value="Transcription termination factor 3, mitochondrial"/>
    <property type="match status" value="1"/>
</dbReference>
<evidence type="ECO:0000313" key="4">
    <source>
        <dbReference type="EMBL" id="TVU19373.1"/>
    </source>
</evidence>
<keyword evidence="2" id="KW-0806">Transcription termination</keyword>
<protein>
    <submittedName>
        <fullName evidence="4">Uncharacterized protein</fullName>
    </submittedName>
</protein>
<sequence>MLAAVRRRLFPLRPGILTAVFSTINATPDADPTVSYLISSCGLSPGAAARAAPSVRLASPGAAAQADAVLALLRRYDFSDAHISSTIRQRPSLLAADPAKTLQPKLEFLASVGIEAPLLPRLVLAHPAILTYSVQHYLEPLFASLREVLGSDARVLAALHTNPFAIRGRPKTFFPSITLLREVHGLSADDVSKLVAEQPSVLLVTPDRMKEVVEAARIVGVKPGDPMFCHVLVTLCKMSAPKLESKIMLYQRLGFHKDAINLMIRRYPLMVAPSEKKIAGMVGFLTDKAGLTRDDIVSYPSMMVRCLEVHSRRCAVLAVLRRAGKLQQHRLPKLLVWTKERFLDVYVRPHVEEVPDVLRAMNGEIPFQGYDGFAGEEKKAAEQEEDEH</sequence>
<proteinExistence type="inferred from homology"/>
<comment type="similarity">
    <text evidence="1">Belongs to the mTERF family.</text>
</comment>
<evidence type="ECO:0000256" key="3">
    <source>
        <dbReference type="ARBA" id="ARBA00022946"/>
    </source>
</evidence>
<keyword evidence="2" id="KW-0804">Transcription</keyword>
<dbReference type="Proteomes" id="UP000324897">
    <property type="component" value="Chromosome 7"/>
</dbReference>
<evidence type="ECO:0000256" key="1">
    <source>
        <dbReference type="ARBA" id="ARBA00007692"/>
    </source>
</evidence>
<dbReference type="PANTHER" id="PTHR13068">
    <property type="entry name" value="CGI-12 PROTEIN-RELATED"/>
    <property type="match status" value="1"/>
</dbReference>
<keyword evidence="3" id="KW-0809">Transit peptide</keyword>
<dbReference type="Gramene" id="TVU19373">
    <property type="protein sequence ID" value="TVU19373"/>
    <property type="gene ID" value="EJB05_35518"/>
</dbReference>
<dbReference type="InterPro" id="IPR003690">
    <property type="entry name" value="MTERF"/>
</dbReference>
<evidence type="ECO:0000256" key="2">
    <source>
        <dbReference type="ARBA" id="ARBA00022472"/>
    </source>
</evidence>
<keyword evidence="5" id="KW-1185">Reference proteome</keyword>
<dbReference type="GO" id="GO:0006353">
    <property type="term" value="P:DNA-templated transcription termination"/>
    <property type="evidence" value="ECO:0007669"/>
    <property type="project" value="UniProtKB-KW"/>
</dbReference>
<reference evidence="4 5" key="1">
    <citation type="journal article" date="2019" name="Sci. Rep.">
        <title>A high-quality genome of Eragrostis curvula grass provides insights into Poaceae evolution and supports new strategies to enhance forage quality.</title>
        <authorList>
            <person name="Carballo J."/>
            <person name="Santos B.A.C.M."/>
            <person name="Zappacosta D."/>
            <person name="Garbus I."/>
            <person name="Selva J.P."/>
            <person name="Gallo C.A."/>
            <person name="Diaz A."/>
            <person name="Albertini E."/>
            <person name="Caccamo M."/>
            <person name="Echenique V."/>
        </authorList>
    </citation>
    <scope>NUCLEOTIDE SEQUENCE [LARGE SCALE GENOMIC DNA]</scope>
    <source>
        <strain evidence="5">cv. Victoria</strain>
        <tissue evidence="4">Leaf</tissue>
    </source>
</reference>
<dbReference type="PANTHER" id="PTHR13068:SF202">
    <property type="entry name" value="OS05G0413000 PROTEIN"/>
    <property type="match status" value="1"/>
</dbReference>
<evidence type="ECO:0000313" key="5">
    <source>
        <dbReference type="Proteomes" id="UP000324897"/>
    </source>
</evidence>
<dbReference type="InterPro" id="IPR038538">
    <property type="entry name" value="MTERF_sf"/>
</dbReference>
<gene>
    <name evidence="4" type="ORF">EJB05_35518</name>
</gene>
<name>A0A5J9U6Y9_9POAL</name>
<dbReference type="Pfam" id="PF02536">
    <property type="entry name" value="mTERF"/>
    <property type="match status" value="1"/>
</dbReference>
<feature type="non-terminal residue" evidence="4">
    <location>
        <position position="1"/>
    </location>
</feature>
<keyword evidence="2" id="KW-0805">Transcription regulation</keyword>
<accession>A0A5J9U6Y9</accession>
<dbReference type="SMART" id="SM00733">
    <property type="entry name" value="Mterf"/>
    <property type="match status" value="5"/>
</dbReference>